<dbReference type="CDD" id="cd11780">
    <property type="entry name" value="SH3_Sorbs_3"/>
    <property type="match status" value="1"/>
</dbReference>
<dbReference type="FunFam" id="2.30.30.40:FF:000001">
    <property type="entry name" value="Sorbin and SH3 domain-containing protein 1 isoform 2"/>
    <property type="match status" value="1"/>
</dbReference>
<reference evidence="5 6" key="1">
    <citation type="journal article" date="2020" name="Cell">
        <title>Large-Scale Comparative Analyses of Tick Genomes Elucidate Their Genetic Diversity and Vector Capacities.</title>
        <authorList>
            <consortium name="Tick Genome and Microbiome Consortium (TIGMIC)"/>
            <person name="Jia N."/>
            <person name="Wang J."/>
            <person name="Shi W."/>
            <person name="Du L."/>
            <person name="Sun Y."/>
            <person name="Zhan W."/>
            <person name="Jiang J.F."/>
            <person name="Wang Q."/>
            <person name="Zhang B."/>
            <person name="Ji P."/>
            <person name="Bell-Sakyi L."/>
            <person name="Cui X.M."/>
            <person name="Yuan T.T."/>
            <person name="Jiang B.G."/>
            <person name="Yang W.F."/>
            <person name="Lam T.T."/>
            <person name="Chang Q.C."/>
            <person name="Ding S.J."/>
            <person name="Wang X.J."/>
            <person name="Zhu J.G."/>
            <person name="Ruan X.D."/>
            <person name="Zhao L."/>
            <person name="Wei J.T."/>
            <person name="Ye R.Z."/>
            <person name="Que T.C."/>
            <person name="Du C.H."/>
            <person name="Zhou Y.H."/>
            <person name="Cheng J.X."/>
            <person name="Dai P.F."/>
            <person name="Guo W.B."/>
            <person name="Han X.H."/>
            <person name="Huang E.J."/>
            <person name="Li L.F."/>
            <person name="Wei W."/>
            <person name="Gao Y.C."/>
            <person name="Liu J.Z."/>
            <person name="Shao H.Z."/>
            <person name="Wang X."/>
            <person name="Wang C.C."/>
            <person name="Yang T.C."/>
            <person name="Huo Q.B."/>
            <person name="Li W."/>
            <person name="Chen H.Y."/>
            <person name="Chen S.E."/>
            <person name="Zhou L.G."/>
            <person name="Ni X.B."/>
            <person name="Tian J.H."/>
            <person name="Sheng Y."/>
            <person name="Liu T."/>
            <person name="Pan Y.S."/>
            <person name="Xia L.Y."/>
            <person name="Li J."/>
            <person name="Zhao F."/>
            <person name="Cao W.C."/>
        </authorList>
    </citation>
    <scope>NUCLEOTIDE SEQUENCE [LARGE SCALE GENOMIC DNA]</scope>
    <source>
        <strain evidence="5">HaeL-2018</strain>
    </source>
</reference>
<keyword evidence="1 3" id="KW-0728">SH3 domain</keyword>
<feature type="domain" description="SH3" evidence="4">
    <location>
        <begin position="16"/>
        <end position="77"/>
    </location>
</feature>
<organism evidence="5 6">
    <name type="scientific">Haemaphysalis longicornis</name>
    <name type="common">Bush tick</name>
    <dbReference type="NCBI Taxonomy" id="44386"/>
    <lineage>
        <taxon>Eukaryota</taxon>
        <taxon>Metazoa</taxon>
        <taxon>Ecdysozoa</taxon>
        <taxon>Arthropoda</taxon>
        <taxon>Chelicerata</taxon>
        <taxon>Arachnida</taxon>
        <taxon>Acari</taxon>
        <taxon>Parasitiformes</taxon>
        <taxon>Ixodida</taxon>
        <taxon>Ixodoidea</taxon>
        <taxon>Ixodidae</taxon>
        <taxon>Haemaphysalinae</taxon>
        <taxon>Haemaphysalis</taxon>
    </lineage>
</organism>
<dbReference type="InterPro" id="IPR050384">
    <property type="entry name" value="Endophilin_SH3RF"/>
</dbReference>
<dbReference type="PANTHER" id="PTHR14167">
    <property type="entry name" value="SH3 DOMAIN-CONTAINING"/>
    <property type="match status" value="1"/>
</dbReference>
<evidence type="ECO:0000313" key="5">
    <source>
        <dbReference type="EMBL" id="KAH9384964.1"/>
    </source>
</evidence>
<dbReference type="Gene3D" id="2.30.30.40">
    <property type="entry name" value="SH3 Domains"/>
    <property type="match status" value="1"/>
</dbReference>
<keyword evidence="2" id="KW-0677">Repeat</keyword>
<dbReference type="AlphaFoldDB" id="A0A9J6HC82"/>
<dbReference type="Proteomes" id="UP000821853">
    <property type="component" value="Unassembled WGS sequence"/>
</dbReference>
<dbReference type="InterPro" id="IPR001452">
    <property type="entry name" value="SH3_domain"/>
</dbReference>
<dbReference type="InterPro" id="IPR036028">
    <property type="entry name" value="SH3-like_dom_sf"/>
</dbReference>
<dbReference type="PANTHER" id="PTHR14167:SF116">
    <property type="entry name" value="CAP, ISOFORM AC"/>
    <property type="match status" value="1"/>
</dbReference>
<sequence>MRVPGVRGSSRAHQAGRPRRYRALYGYVPQHEDELELREGDTVLVVERCDDGWYLGSSLRTGLFGTFPGNYALLAQVPPPVCALHSQGPSLLSQQRTVQSPVECQRCQACTLPARDLLRGPTELTTWLFVWIVGTGVSVD</sequence>
<keyword evidence="6" id="KW-1185">Reference proteome</keyword>
<protein>
    <recommendedName>
        <fullName evidence="4">SH3 domain-containing protein</fullName>
    </recommendedName>
</protein>
<proteinExistence type="predicted"/>
<dbReference type="Pfam" id="PF14604">
    <property type="entry name" value="SH3_9"/>
    <property type="match status" value="1"/>
</dbReference>
<dbReference type="VEuPathDB" id="VectorBase:HLOH_044424"/>
<dbReference type="PROSITE" id="PS50002">
    <property type="entry name" value="SH3"/>
    <property type="match status" value="1"/>
</dbReference>
<comment type="caution">
    <text evidence="5">The sequence shown here is derived from an EMBL/GenBank/DDBJ whole genome shotgun (WGS) entry which is preliminary data.</text>
</comment>
<dbReference type="SUPFAM" id="SSF50044">
    <property type="entry name" value="SH3-domain"/>
    <property type="match status" value="1"/>
</dbReference>
<dbReference type="OrthoDB" id="19092at2759"/>
<gene>
    <name evidence="5" type="ORF">HPB48_026995</name>
</gene>
<dbReference type="PRINTS" id="PR00452">
    <property type="entry name" value="SH3DOMAIN"/>
</dbReference>
<name>A0A9J6HC82_HAELO</name>
<evidence type="ECO:0000256" key="2">
    <source>
        <dbReference type="ARBA" id="ARBA00022737"/>
    </source>
</evidence>
<accession>A0A9J6HC82</accession>
<evidence type="ECO:0000256" key="1">
    <source>
        <dbReference type="ARBA" id="ARBA00022443"/>
    </source>
</evidence>
<evidence type="ECO:0000313" key="6">
    <source>
        <dbReference type="Proteomes" id="UP000821853"/>
    </source>
</evidence>
<evidence type="ECO:0000259" key="4">
    <source>
        <dbReference type="PROSITE" id="PS50002"/>
    </source>
</evidence>
<evidence type="ECO:0000256" key="3">
    <source>
        <dbReference type="PROSITE-ProRule" id="PRU00192"/>
    </source>
</evidence>
<dbReference type="EMBL" id="JABSTR010003547">
    <property type="protein sequence ID" value="KAH9384964.1"/>
    <property type="molecule type" value="Genomic_DNA"/>
</dbReference>
<dbReference type="SMART" id="SM00326">
    <property type="entry name" value="SH3"/>
    <property type="match status" value="1"/>
</dbReference>